<evidence type="ECO:0000313" key="2">
    <source>
        <dbReference type="Proteomes" id="UP000563524"/>
    </source>
</evidence>
<dbReference type="PANTHER" id="PTHR22901:SF0">
    <property type="entry name" value="SIALATE O-ACETYLESTERASE"/>
    <property type="match status" value="1"/>
</dbReference>
<name>A0A840I503_9PROT</name>
<dbReference type="Gene3D" id="2.60.40.10">
    <property type="entry name" value="Immunoglobulins"/>
    <property type="match status" value="1"/>
</dbReference>
<dbReference type="SUPFAM" id="SSF52266">
    <property type="entry name" value="SGNH hydrolase"/>
    <property type="match status" value="1"/>
</dbReference>
<dbReference type="InterPro" id="IPR039329">
    <property type="entry name" value="SIAE"/>
</dbReference>
<dbReference type="InterPro" id="IPR013783">
    <property type="entry name" value="Ig-like_fold"/>
</dbReference>
<dbReference type="EC" id="3.1.1.53" evidence="1"/>
<comment type="caution">
    <text evidence="1">The sequence shown here is derived from an EMBL/GenBank/DDBJ whole genome shotgun (WGS) entry which is preliminary data.</text>
</comment>
<reference evidence="1 2" key="1">
    <citation type="submission" date="2020-08" db="EMBL/GenBank/DDBJ databases">
        <title>Genomic Encyclopedia of Type Strains, Phase IV (KMG-IV): sequencing the most valuable type-strain genomes for metagenomic binning, comparative biology and taxonomic classification.</title>
        <authorList>
            <person name="Goeker M."/>
        </authorList>
    </citation>
    <scope>NUCLEOTIDE SEQUENCE [LARGE SCALE GENOMIC DNA]</scope>
    <source>
        <strain evidence="1 2">DSM 102850</strain>
    </source>
</reference>
<keyword evidence="1" id="KW-0378">Hydrolase</keyword>
<gene>
    <name evidence="1" type="ORF">GGQ59_001809</name>
</gene>
<dbReference type="GO" id="GO:0005975">
    <property type="term" value="P:carbohydrate metabolic process"/>
    <property type="evidence" value="ECO:0007669"/>
    <property type="project" value="TreeGrafter"/>
</dbReference>
<dbReference type="InterPro" id="IPR036514">
    <property type="entry name" value="SGNH_hydro_sf"/>
</dbReference>
<evidence type="ECO:0000313" key="1">
    <source>
        <dbReference type="EMBL" id="MBB4659284.1"/>
    </source>
</evidence>
<dbReference type="Proteomes" id="UP000563524">
    <property type="component" value="Unassembled WGS sequence"/>
</dbReference>
<dbReference type="InterPro" id="IPR008979">
    <property type="entry name" value="Galactose-bd-like_sf"/>
</dbReference>
<dbReference type="PANTHER" id="PTHR22901">
    <property type="entry name" value="SIALATE O-ACETYLESTERASE"/>
    <property type="match status" value="1"/>
</dbReference>
<keyword evidence="2" id="KW-1185">Reference proteome</keyword>
<proteinExistence type="predicted"/>
<sequence length="642" mass="68644">MILHAALLAIAVQAAADDGSVSFSSDVGDSMVVQRDEPIAIRGTAAPRTRVTVRLGDATQRTRADRNGRFEVTLPAMSAGGPYTLSADAGDGYAEVSDVLVGDVWLCSGQSNMEFPVRKALNADDELAKPTSETIRVMKVPLEATPAPADALPDGAAWKVASAESLRDFSAVCYFAAREVQENEDVPLGLIDNSWGGAQIEAYVSAETLKETTDEFGDELALLADYAKDEADGLATFGEQWEAWWHDAAGDTSPWAEDHDASAWKAVPAMSDWREWGDPRLSGSDGVVWLRNTADLTAEQAAAEAPVLSLGSLSEVDSVWINGEYVANEFGWSTPRDHALPQGVLREGENTIVVNVNNRWGPGGLHGPAEAMQLRANGTVPLAEGWTYDVAPKEVGQPPRAPWESVHGLTTIANGMMAPLDGRRFKAGVWYQGESNTGKPDTYEALLNAMIAEWRGMFGEDLPVVLVQLPGFGALPAGPADSGWAGVREAERQVALDDENVGLAVIIDAGDRFDIHPANKQIVGHRVATMLERLAYGEEGATDGRSPAAARMDGGDVVVTFPDGPEIRAVGYGAPVGFELCEEDGACRYAAAVLDGDEVRLDAEGTSPTEVRYGWADVPLVNLYEEDDRPVTPFRLPIEAAD</sequence>
<accession>A0A840I503</accession>
<dbReference type="AlphaFoldDB" id="A0A840I503"/>
<dbReference type="GO" id="GO:0001681">
    <property type="term" value="F:sialate O-acetylesterase activity"/>
    <property type="evidence" value="ECO:0007669"/>
    <property type="project" value="UniProtKB-EC"/>
</dbReference>
<protein>
    <submittedName>
        <fullName evidence="1">Sialate O-acetylesterase</fullName>
        <ecNumber evidence="1">3.1.1.53</ecNumber>
    </submittedName>
</protein>
<organism evidence="1 2">
    <name type="scientific">Parvularcula dongshanensis</name>
    <dbReference type="NCBI Taxonomy" id="1173995"/>
    <lineage>
        <taxon>Bacteria</taxon>
        <taxon>Pseudomonadati</taxon>
        <taxon>Pseudomonadota</taxon>
        <taxon>Alphaproteobacteria</taxon>
        <taxon>Parvularculales</taxon>
        <taxon>Parvularculaceae</taxon>
        <taxon>Parvularcula</taxon>
    </lineage>
</organism>
<dbReference type="Gene3D" id="3.40.50.1110">
    <property type="entry name" value="SGNH hydrolase"/>
    <property type="match status" value="2"/>
</dbReference>
<dbReference type="SUPFAM" id="SSF49785">
    <property type="entry name" value="Galactose-binding domain-like"/>
    <property type="match status" value="1"/>
</dbReference>
<dbReference type="EMBL" id="JACHOB010000003">
    <property type="protein sequence ID" value="MBB4659284.1"/>
    <property type="molecule type" value="Genomic_DNA"/>
</dbReference>